<proteinExistence type="predicted"/>
<dbReference type="OrthoDB" id="1752893at2"/>
<keyword evidence="1" id="KW-0472">Membrane</keyword>
<dbReference type="RefSeq" id="WP_078684056.1">
    <property type="nucleotide sequence ID" value="NZ_FUYA01000002.1"/>
</dbReference>
<evidence type="ECO:0000313" key="2">
    <source>
        <dbReference type="EMBL" id="SKA67042.1"/>
    </source>
</evidence>
<dbReference type="Pfam" id="PF06196">
    <property type="entry name" value="DUF997"/>
    <property type="match status" value="1"/>
</dbReference>
<dbReference type="STRING" id="1121442.SAMN02745702_00746"/>
<reference evidence="2 3" key="1">
    <citation type="submission" date="2017-02" db="EMBL/GenBank/DDBJ databases">
        <authorList>
            <person name="Peterson S.W."/>
        </authorList>
    </citation>
    <scope>NUCLEOTIDE SEQUENCE [LARGE SCALE GENOMIC DNA]</scope>
    <source>
        <strain evidence="2 3">DSM 18034</strain>
    </source>
</reference>
<dbReference type="PANTHER" id="PTHR39174">
    <property type="entry name" value="INNER MEMBRANE PROTEIN-RELATED"/>
    <property type="match status" value="1"/>
</dbReference>
<keyword evidence="1" id="KW-1133">Transmembrane helix</keyword>
<dbReference type="InterPro" id="IPR010398">
    <property type="entry name" value="DUF997"/>
</dbReference>
<keyword evidence="1" id="KW-0812">Transmembrane</keyword>
<protein>
    <submittedName>
        <fullName evidence="2">Uncharacterized membrane protein YhdT</fullName>
    </submittedName>
</protein>
<gene>
    <name evidence="2" type="ORF">SAMN02745702_00746</name>
</gene>
<feature type="transmembrane region" description="Helical" evidence="1">
    <location>
        <begin position="16"/>
        <end position="33"/>
    </location>
</feature>
<dbReference type="PANTHER" id="PTHR39174:SF1">
    <property type="entry name" value="INNER MEMBRANE PROTEIN"/>
    <property type="match status" value="1"/>
</dbReference>
<dbReference type="AlphaFoldDB" id="A0A1T4VPW8"/>
<dbReference type="EMBL" id="FUYA01000002">
    <property type="protein sequence ID" value="SKA67042.1"/>
    <property type="molecule type" value="Genomic_DNA"/>
</dbReference>
<keyword evidence="3" id="KW-1185">Reference proteome</keyword>
<dbReference type="Proteomes" id="UP000189733">
    <property type="component" value="Unassembled WGS sequence"/>
</dbReference>
<name>A0A1T4VPW8_9BACT</name>
<feature type="transmembrane region" description="Helical" evidence="1">
    <location>
        <begin position="53"/>
        <end position="75"/>
    </location>
</feature>
<evidence type="ECO:0000256" key="1">
    <source>
        <dbReference type="SAM" id="Phobius"/>
    </source>
</evidence>
<organism evidence="2 3">
    <name type="scientific">Desulfobaculum bizertense DSM 18034</name>
    <dbReference type="NCBI Taxonomy" id="1121442"/>
    <lineage>
        <taxon>Bacteria</taxon>
        <taxon>Pseudomonadati</taxon>
        <taxon>Thermodesulfobacteriota</taxon>
        <taxon>Desulfovibrionia</taxon>
        <taxon>Desulfovibrionales</taxon>
        <taxon>Desulfovibrionaceae</taxon>
        <taxon>Desulfobaculum</taxon>
    </lineage>
</organism>
<sequence>MSKQTQDWRFAQANKEALLCLGAYALYFVWWYVSGYGLGDGDPEQYSTILGLPAWFFYSCIVGYPLITVLLWVMVRLFFKDMPLDEPLDEKSAHVDVEGDDA</sequence>
<accession>A0A1T4VPW8</accession>
<evidence type="ECO:0000313" key="3">
    <source>
        <dbReference type="Proteomes" id="UP000189733"/>
    </source>
</evidence>